<dbReference type="PANTHER" id="PTHR11085:SF6">
    <property type="entry name" value="NAD-DEPENDENT PROTEIN DEACETYLASE SIRTUIN-2"/>
    <property type="match status" value="1"/>
</dbReference>
<dbReference type="InterPro" id="IPR029035">
    <property type="entry name" value="DHS-like_NAD/FAD-binding_dom"/>
</dbReference>
<evidence type="ECO:0000256" key="4">
    <source>
        <dbReference type="ARBA" id="ARBA00022723"/>
    </source>
</evidence>
<evidence type="ECO:0000256" key="5">
    <source>
        <dbReference type="ARBA" id="ARBA00022833"/>
    </source>
</evidence>
<proteinExistence type="inferred from homology"/>
<feature type="region of interest" description="Disordered" evidence="8">
    <location>
        <begin position="545"/>
        <end position="604"/>
    </location>
</feature>
<sequence length="701" mass="76561">MTPTNSTVRIPIKDRPLKPKPEPEPRIQILKDQSIGAIADHILQGKAKKIIVMTGAGISTAAGIKDFRSPGTGLYDDLEKYNLPFPEAVFDLAFFKESPLPFYQLAKHLYPGQYRPTLTHYLLPLLAKKNLLLRSYTQNIDSLERLAGLDEGLLVEAHGSFATAKCIQCDMVTDSAWVKRHIMAGEIPYCNRCSGLVKPSITFFGESLPRRFSTQIEKDFQECDLLIVLGTSLKVEPFNKLIAQVSPKCPRLLINREKAGQELHSGFDFEDKWKYTIQRDALFLGNCDEGVRALADLCGWETELQAMYDEGHVKLKLAEDQEKAGTKEKEEPDEEDDADKDDQDFSDDFSVLSASSDSLEDITHQFQRSTLLSQPDDSLIEAQHNPRTEPNDNITKASAGKELEATEETNKTTASPKFTADGPSTTHQNAHEDFNTATTSKQPVQNSEAASVHSVNATETLSSETMTTIQQIETSQAASTSKDGPALNNGQEAVVVKAEEAKGIFSVASTKKPEEKFVAAGFVAEVLLVSEAPAAVPATEGIEDVQPSIRSTSSSSNCGADEPYMLSPMASFQESNSSDSSETQQPSTSTPPYTPLTTSTDGSDVSRSLYAFVPMTATFTTAEAGVDQEMCVKHTFGGHGNLQDGASGLVQMMRRKRRMESENLAGAAAVASMTTSPKREIKSLRGPGTAPPRVTKRRRVD</sequence>
<evidence type="ECO:0000313" key="10">
    <source>
        <dbReference type="EMBL" id="OAQ36540.1"/>
    </source>
</evidence>
<comment type="cofactor">
    <cofactor evidence="1">
        <name>Zn(2+)</name>
        <dbReference type="ChEBI" id="CHEBI:29105"/>
    </cofactor>
</comment>
<feature type="binding site" evidence="7">
    <location>
        <position position="166"/>
    </location>
    <ligand>
        <name>Zn(2+)</name>
        <dbReference type="ChEBI" id="CHEBI:29105"/>
    </ligand>
</feature>
<feature type="compositionally biased region" description="Polar residues" evidence="8">
    <location>
        <begin position="435"/>
        <end position="482"/>
    </location>
</feature>
<feature type="region of interest" description="Disordered" evidence="8">
    <location>
        <begin position="399"/>
        <end position="487"/>
    </location>
</feature>
<evidence type="ECO:0000256" key="2">
    <source>
        <dbReference type="ARBA" id="ARBA00006924"/>
    </source>
</evidence>
<feature type="region of interest" description="Disordered" evidence="8">
    <location>
        <begin position="666"/>
        <end position="701"/>
    </location>
</feature>
<dbReference type="InterPro" id="IPR050134">
    <property type="entry name" value="NAD-dep_sirtuin_deacylases"/>
</dbReference>
<dbReference type="InterPro" id="IPR026591">
    <property type="entry name" value="Sirtuin_cat_small_dom_sf"/>
</dbReference>
<dbReference type="Gene3D" id="3.30.1600.10">
    <property type="entry name" value="SIR2/SIRT2 'Small Domain"/>
    <property type="match status" value="1"/>
</dbReference>
<feature type="binding site" evidence="7">
    <location>
        <position position="193"/>
    </location>
    <ligand>
        <name>Zn(2+)</name>
        <dbReference type="ChEBI" id="CHEBI:29105"/>
    </ligand>
</feature>
<dbReference type="GO" id="GO:0017136">
    <property type="term" value="F:histone deacetylase activity, NAD-dependent"/>
    <property type="evidence" value="ECO:0007669"/>
    <property type="project" value="TreeGrafter"/>
</dbReference>
<feature type="compositionally biased region" description="Polar residues" evidence="8">
    <location>
        <begin position="548"/>
        <end position="558"/>
    </location>
</feature>
<evidence type="ECO:0000256" key="7">
    <source>
        <dbReference type="PROSITE-ProRule" id="PRU00236"/>
    </source>
</evidence>
<feature type="compositionally biased region" description="Basic and acidic residues" evidence="8">
    <location>
        <begin position="319"/>
        <end position="330"/>
    </location>
</feature>
<feature type="domain" description="Deacetylase sirtuin-type" evidence="9">
    <location>
        <begin position="28"/>
        <end position="301"/>
    </location>
</feature>
<evidence type="ECO:0000256" key="8">
    <source>
        <dbReference type="SAM" id="MobiDB-lite"/>
    </source>
</evidence>
<reference evidence="10 11" key="1">
    <citation type="submission" date="2016-05" db="EMBL/GenBank/DDBJ databases">
        <title>Genome sequencing reveals origins of a unique bacterial endosymbiosis in the earliest lineages of terrestrial Fungi.</title>
        <authorList>
            <consortium name="DOE Joint Genome Institute"/>
            <person name="Uehling J."/>
            <person name="Gryganskyi A."/>
            <person name="Hameed K."/>
            <person name="Tschaplinski T."/>
            <person name="Misztal P."/>
            <person name="Wu S."/>
            <person name="Desiro A."/>
            <person name="Vande Pol N."/>
            <person name="Du Z.-Y."/>
            <person name="Zienkiewicz A."/>
            <person name="Zienkiewicz K."/>
            <person name="Morin E."/>
            <person name="Tisserant E."/>
            <person name="Splivallo R."/>
            <person name="Hainaut M."/>
            <person name="Henrissat B."/>
            <person name="Ohm R."/>
            <person name="Kuo A."/>
            <person name="Yan J."/>
            <person name="Lipzen A."/>
            <person name="Nolan M."/>
            <person name="Labutti K."/>
            <person name="Barry K."/>
            <person name="Goldstein A."/>
            <person name="Labbe J."/>
            <person name="Schadt C."/>
            <person name="Tuskan G."/>
            <person name="Grigoriev I."/>
            <person name="Martin F."/>
            <person name="Vilgalys R."/>
            <person name="Bonito G."/>
        </authorList>
    </citation>
    <scope>NUCLEOTIDE SEQUENCE [LARGE SCALE GENOMIC DNA]</scope>
    <source>
        <strain evidence="10 11">AG-77</strain>
    </source>
</reference>
<accession>A0A197KG86</accession>
<feature type="compositionally biased region" description="Basic and acidic residues" evidence="8">
    <location>
        <begin position="11"/>
        <end position="24"/>
    </location>
</feature>
<organism evidence="10 11">
    <name type="scientific">Linnemannia elongata AG-77</name>
    <dbReference type="NCBI Taxonomy" id="1314771"/>
    <lineage>
        <taxon>Eukaryota</taxon>
        <taxon>Fungi</taxon>
        <taxon>Fungi incertae sedis</taxon>
        <taxon>Mucoromycota</taxon>
        <taxon>Mortierellomycotina</taxon>
        <taxon>Mortierellomycetes</taxon>
        <taxon>Mortierellales</taxon>
        <taxon>Mortierellaceae</taxon>
        <taxon>Linnemannia</taxon>
    </lineage>
</organism>
<evidence type="ECO:0000313" key="11">
    <source>
        <dbReference type="Proteomes" id="UP000078512"/>
    </source>
</evidence>
<keyword evidence="11" id="KW-1185">Reference proteome</keyword>
<dbReference type="InterPro" id="IPR026590">
    <property type="entry name" value="Ssirtuin_cat_dom"/>
</dbReference>
<feature type="binding site" evidence="7">
    <location>
        <position position="190"/>
    </location>
    <ligand>
        <name>Zn(2+)</name>
        <dbReference type="ChEBI" id="CHEBI:29105"/>
    </ligand>
</feature>
<evidence type="ECO:0000259" key="9">
    <source>
        <dbReference type="PROSITE" id="PS50305"/>
    </source>
</evidence>
<dbReference type="EMBL" id="KV442011">
    <property type="protein sequence ID" value="OAQ36540.1"/>
    <property type="molecule type" value="Genomic_DNA"/>
</dbReference>
<evidence type="ECO:0000256" key="1">
    <source>
        <dbReference type="ARBA" id="ARBA00001947"/>
    </source>
</evidence>
<dbReference type="InterPro" id="IPR003000">
    <property type="entry name" value="Sirtuin"/>
</dbReference>
<dbReference type="STRING" id="1314771.A0A197KG86"/>
<feature type="compositionally biased region" description="Polar residues" evidence="8">
    <location>
        <begin position="411"/>
        <end position="428"/>
    </location>
</feature>
<dbReference type="PANTHER" id="PTHR11085">
    <property type="entry name" value="NAD-DEPENDENT PROTEIN DEACYLASE SIRTUIN-5, MITOCHONDRIAL-RELATED"/>
    <property type="match status" value="1"/>
</dbReference>
<feature type="compositionally biased region" description="Basic and acidic residues" evidence="8">
    <location>
        <begin position="399"/>
        <end position="410"/>
    </location>
</feature>
<feature type="active site" description="Proton acceptor" evidence="7">
    <location>
        <position position="158"/>
    </location>
</feature>
<feature type="compositionally biased region" description="Low complexity" evidence="8">
    <location>
        <begin position="571"/>
        <end position="600"/>
    </location>
</feature>
<feature type="region of interest" description="Disordered" evidence="8">
    <location>
        <begin position="1"/>
        <end position="24"/>
    </location>
</feature>
<feature type="region of interest" description="Disordered" evidence="8">
    <location>
        <begin position="319"/>
        <end position="349"/>
    </location>
</feature>
<dbReference type="GO" id="GO:0046872">
    <property type="term" value="F:metal ion binding"/>
    <property type="evidence" value="ECO:0007669"/>
    <property type="project" value="UniProtKB-KW"/>
</dbReference>
<evidence type="ECO:0000256" key="3">
    <source>
        <dbReference type="ARBA" id="ARBA00022679"/>
    </source>
</evidence>
<comment type="similarity">
    <text evidence="2">Belongs to the sirtuin family. Class I subfamily.</text>
</comment>
<keyword evidence="6" id="KW-0520">NAD</keyword>
<keyword evidence="3" id="KW-0808">Transferase</keyword>
<dbReference type="SUPFAM" id="SSF52467">
    <property type="entry name" value="DHS-like NAD/FAD-binding domain"/>
    <property type="match status" value="1"/>
</dbReference>
<dbReference type="GO" id="GO:0005634">
    <property type="term" value="C:nucleus"/>
    <property type="evidence" value="ECO:0007669"/>
    <property type="project" value="TreeGrafter"/>
</dbReference>
<dbReference type="AlphaFoldDB" id="A0A197KG86"/>
<dbReference type="OrthoDB" id="420264at2759"/>
<dbReference type="PROSITE" id="PS50305">
    <property type="entry name" value="SIRTUIN"/>
    <property type="match status" value="1"/>
</dbReference>
<dbReference type="Proteomes" id="UP000078512">
    <property type="component" value="Unassembled WGS sequence"/>
</dbReference>
<keyword evidence="5 7" id="KW-0862">Zinc</keyword>
<feature type="binding site" evidence="7">
    <location>
        <position position="169"/>
    </location>
    <ligand>
        <name>Zn(2+)</name>
        <dbReference type="ChEBI" id="CHEBI:29105"/>
    </ligand>
</feature>
<feature type="compositionally biased region" description="Acidic residues" evidence="8">
    <location>
        <begin position="331"/>
        <end position="347"/>
    </location>
</feature>
<dbReference type="Pfam" id="PF02146">
    <property type="entry name" value="SIR2"/>
    <property type="match status" value="1"/>
</dbReference>
<gene>
    <name evidence="10" type="ORF">K457DRAFT_103105</name>
</gene>
<name>A0A197KG86_9FUNG</name>
<protein>
    <submittedName>
        <fullName evidence="10">DHS-like NAD/FAD-binding domain-containing protein</fullName>
    </submittedName>
</protein>
<keyword evidence="4 7" id="KW-0479">Metal-binding</keyword>
<dbReference type="GO" id="GO:0070403">
    <property type="term" value="F:NAD+ binding"/>
    <property type="evidence" value="ECO:0007669"/>
    <property type="project" value="InterPro"/>
</dbReference>
<evidence type="ECO:0000256" key="6">
    <source>
        <dbReference type="ARBA" id="ARBA00023027"/>
    </source>
</evidence>
<dbReference type="CDD" id="cd01408">
    <property type="entry name" value="SIRT1"/>
    <property type="match status" value="1"/>
</dbReference>
<dbReference type="Gene3D" id="3.40.50.1220">
    <property type="entry name" value="TPP-binding domain"/>
    <property type="match status" value="1"/>
</dbReference>